<evidence type="ECO:0000313" key="2">
    <source>
        <dbReference type="Proteomes" id="UP001202922"/>
    </source>
</evidence>
<evidence type="ECO:0000313" key="1">
    <source>
        <dbReference type="EMBL" id="MCH6469628.1"/>
    </source>
</evidence>
<evidence type="ECO:0008006" key="3">
    <source>
        <dbReference type="Google" id="ProtNLM"/>
    </source>
</evidence>
<comment type="caution">
    <text evidence="1">The sequence shown here is derived from an EMBL/GenBank/DDBJ whole genome shotgun (WGS) entry which is preliminary data.</text>
</comment>
<gene>
    <name evidence="1" type="ORF">L0M17_06450</name>
</gene>
<organism evidence="1 2">
    <name type="scientific">Sinomonas terrae</name>
    <dbReference type="NCBI Taxonomy" id="2908838"/>
    <lineage>
        <taxon>Bacteria</taxon>
        <taxon>Bacillati</taxon>
        <taxon>Actinomycetota</taxon>
        <taxon>Actinomycetes</taxon>
        <taxon>Micrococcales</taxon>
        <taxon>Micrococcaceae</taxon>
        <taxon>Sinomonas</taxon>
    </lineage>
</organism>
<dbReference type="Gene3D" id="3.30.390.30">
    <property type="match status" value="1"/>
</dbReference>
<accession>A0ABS9TZ24</accession>
<sequence length="45" mass="4699">MNVTTQRSQKALKALIASRAAVDEARLADPTVPLAELAARGPLLA</sequence>
<dbReference type="Proteomes" id="UP001202922">
    <property type="component" value="Unassembled WGS sequence"/>
</dbReference>
<protein>
    <recommendedName>
        <fullName evidence="3">Indole-3-glycerol-phosphate synthase TrpC</fullName>
    </recommendedName>
</protein>
<proteinExistence type="predicted"/>
<name>A0ABS9TZ24_9MICC</name>
<dbReference type="InterPro" id="IPR016156">
    <property type="entry name" value="FAD/NAD-linked_Rdtase_dimer_sf"/>
</dbReference>
<reference evidence="1 2" key="1">
    <citation type="submission" date="2022-03" db="EMBL/GenBank/DDBJ databases">
        <title>Sinomonas sp. isolated from a soil.</title>
        <authorList>
            <person name="Han J."/>
            <person name="Kim D.-U."/>
        </authorList>
    </citation>
    <scope>NUCLEOTIDE SEQUENCE [LARGE SCALE GENOMIC DNA]</scope>
    <source>
        <strain evidence="1 2">5-5</strain>
    </source>
</reference>
<keyword evidence="2" id="KW-1185">Reference proteome</keyword>
<dbReference type="RefSeq" id="WP_241053034.1">
    <property type="nucleotide sequence ID" value="NZ_JAKZBV010000001.1"/>
</dbReference>
<dbReference type="EMBL" id="JAKZBV010000001">
    <property type="protein sequence ID" value="MCH6469628.1"/>
    <property type="molecule type" value="Genomic_DNA"/>
</dbReference>